<organism evidence="1 2">
    <name type="scientific">Pyrococcus furiosus (strain ATCC 43587 / DSM 3638 / JCM 8422 / Vc1)</name>
    <dbReference type="NCBI Taxonomy" id="186497"/>
    <lineage>
        <taxon>Archaea</taxon>
        <taxon>Methanobacteriati</taxon>
        <taxon>Methanobacteriota</taxon>
        <taxon>Thermococci</taxon>
        <taxon>Thermococcales</taxon>
        <taxon>Thermococcaceae</taxon>
        <taxon>Pyrococcus</taxon>
    </lineage>
</organism>
<evidence type="ECO:0000313" key="1">
    <source>
        <dbReference type="EMBL" id="QEK78151.1"/>
    </source>
</evidence>
<dbReference type="EMBL" id="CP023154">
    <property type="protein sequence ID" value="QEK78151.1"/>
    <property type="molecule type" value="Genomic_DNA"/>
</dbReference>
<gene>
    <name evidence="1" type="ORF">PFDSM3638_02165</name>
</gene>
<reference evidence="1 2" key="1">
    <citation type="submission" date="2017-08" db="EMBL/GenBank/DDBJ databases">
        <title>Resequencing and Reannotation of the genome of Pyrococcus furiosus type strain DSM3638.</title>
        <authorList>
            <person name="Reichelt R.M."/>
            <person name="Bunk B."/>
        </authorList>
    </citation>
    <scope>NUCLEOTIDE SEQUENCE [LARGE SCALE GENOMIC DNA]</scope>
    <source>
        <strain evidence="1 2">DSM 3638</strain>
    </source>
</reference>
<accession>A0A5C0XNI4</accession>
<sequence>MKKLIAYMLVISLLAAGFYMENIGYTRFHVAASSSVSWTEVLEAAYKVYNFAMNLLWQEDPETEYYNGYVVAKTGTIQFGKPP</sequence>
<dbReference type="AlphaFoldDB" id="A0A5C0XNI4"/>
<protein>
    <submittedName>
        <fullName evidence="1">Uncharacterized protein</fullName>
    </submittedName>
</protein>
<evidence type="ECO:0000313" key="2">
    <source>
        <dbReference type="Proteomes" id="UP000324354"/>
    </source>
</evidence>
<dbReference type="Proteomes" id="UP000324354">
    <property type="component" value="Chromosome"/>
</dbReference>
<name>A0A5C0XNI4_PYRFU</name>
<proteinExistence type="predicted"/>